<dbReference type="Proteomes" id="UP000001734">
    <property type="component" value="Chromosome"/>
</dbReference>
<dbReference type="KEGG" id="kpe:KPK_1994"/>
<protein>
    <submittedName>
        <fullName evidence="1">Uncharacterized protein</fullName>
    </submittedName>
</protein>
<sequence length="52" mass="5848">MCISTRHGEFSLSLSTAGHDVWPSKNLRRISAAARVRGNILRENRGFTCQVF</sequence>
<reference evidence="1 2" key="1">
    <citation type="journal article" date="2008" name="PLoS Genet.">
        <title>Complete genome sequence of the N2-fixing broad host range endophyte Klebsiella pneumoniae 342 and virulence predictions verified in mice.</title>
        <authorList>
            <person name="Fouts D.E."/>
            <person name="Tyler H.L."/>
            <person name="DeBoy R.T."/>
            <person name="Daugherty S."/>
            <person name="Ren Q."/>
            <person name="Badger J.H."/>
            <person name="Durkin A.S."/>
            <person name="Huot H."/>
            <person name="Shrivastava S."/>
            <person name="Kothari S."/>
            <person name="Dodson R.J."/>
            <person name="Mohamoud Y."/>
            <person name="Khouri H."/>
            <person name="Roesch L.F."/>
            <person name="Krogfelt K.A."/>
            <person name="Struve C."/>
            <person name="Triplett E.W."/>
            <person name="Methe B.A."/>
        </authorList>
    </citation>
    <scope>NUCLEOTIDE SEQUENCE [LARGE SCALE GENOMIC DNA]</scope>
    <source>
        <strain evidence="1 2">342</strain>
    </source>
</reference>
<name>B5XQ90_KLEV3</name>
<organism evidence="1 2">
    <name type="scientific">Klebsiella variicola (strain 342)</name>
    <name type="common">Klebsiella pneumoniae</name>
    <dbReference type="NCBI Taxonomy" id="507522"/>
    <lineage>
        <taxon>Bacteria</taxon>
        <taxon>Pseudomonadati</taxon>
        <taxon>Pseudomonadota</taxon>
        <taxon>Gammaproteobacteria</taxon>
        <taxon>Enterobacterales</taxon>
        <taxon>Enterobacteriaceae</taxon>
        <taxon>Klebsiella/Raoultella group</taxon>
        <taxon>Klebsiella</taxon>
        <taxon>Klebsiella pneumoniae complex</taxon>
    </lineage>
</organism>
<dbReference type="HOGENOM" id="CLU_3080831_0_0_6"/>
<evidence type="ECO:0000313" key="1">
    <source>
        <dbReference type="EMBL" id="ACI09611.1"/>
    </source>
</evidence>
<dbReference type="AlphaFoldDB" id="B5XQ90"/>
<gene>
    <name evidence="1" type="ordered locus">KPK_1994</name>
</gene>
<accession>B5XQ90</accession>
<dbReference type="BioCyc" id="KPNE507522:GI0B-1988-MONOMER"/>
<evidence type="ECO:0000313" key="2">
    <source>
        <dbReference type="Proteomes" id="UP000001734"/>
    </source>
</evidence>
<proteinExistence type="predicted"/>
<dbReference type="EMBL" id="CP000964">
    <property type="protein sequence ID" value="ACI09611.1"/>
    <property type="molecule type" value="Genomic_DNA"/>
</dbReference>